<sequence>MKTLVYILVLGCALYLVVGGRHANDYFYCDTDGGYISLKIKGDYLLYEMKKDSESKFGYASRTPAYSGFSYIRKPSLQDKEVNFNSGRENYTLFKKYQNGKTLAGVKIVNLLNNNEVVYKCKRIQVDKLLFLLTKINSEREPE</sequence>
<protein>
    <submittedName>
        <fullName evidence="1">Uncharacterized protein</fullName>
    </submittedName>
</protein>
<keyword evidence="1" id="KW-0614">Plasmid</keyword>
<reference evidence="2" key="1">
    <citation type="submission" date="2020-06" db="EMBL/GenBank/DDBJ databases">
        <title>REHAB project genomes.</title>
        <authorList>
            <person name="Shaw L.P."/>
        </authorList>
    </citation>
    <scope>NUCLEOTIDE SEQUENCE [LARGE SCALE GENOMIC DNA]</scope>
    <source>
        <strain evidence="2">RHBSTW-00938</strain>
        <plasmid evidence="2">prhbstw-00938_2</plasmid>
    </source>
</reference>
<accession>A0AAP9R1K6</accession>
<dbReference type="Proteomes" id="UP000514462">
    <property type="component" value="Plasmid pRHBSTW-00938_2"/>
</dbReference>
<dbReference type="AlphaFoldDB" id="A0AAP9R1K6"/>
<dbReference type="RefSeq" id="WP_182015646.1">
    <property type="nucleotide sequence ID" value="NZ_CP055905.1"/>
</dbReference>
<evidence type="ECO:0000313" key="2">
    <source>
        <dbReference type="Proteomes" id="UP000514462"/>
    </source>
</evidence>
<gene>
    <name evidence="1" type="ORF">HV331_25465</name>
</gene>
<dbReference type="EMBL" id="CP055905">
    <property type="protein sequence ID" value="QMR42873.1"/>
    <property type="molecule type" value="Genomic_DNA"/>
</dbReference>
<proteinExistence type="predicted"/>
<organism evidence="1 2">
    <name type="scientific">Klebsiella aerogenes</name>
    <name type="common">Enterobacter aerogenes</name>
    <dbReference type="NCBI Taxonomy" id="548"/>
    <lineage>
        <taxon>Bacteria</taxon>
        <taxon>Pseudomonadati</taxon>
        <taxon>Pseudomonadota</taxon>
        <taxon>Gammaproteobacteria</taxon>
        <taxon>Enterobacterales</taxon>
        <taxon>Enterobacteriaceae</taxon>
        <taxon>Klebsiella/Raoultella group</taxon>
        <taxon>Klebsiella</taxon>
    </lineage>
</organism>
<evidence type="ECO:0000313" key="1">
    <source>
        <dbReference type="EMBL" id="QMR42873.1"/>
    </source>
</evidence>
<name>A0AAP9R1K6_KLEAE</name>
<geneLocation type="plasmid" evidence="2">
    <name>prhbstw-00938_2</name>
</geneLocation>